<dbReference type="RefSeq" id="WP_182595251.1">
    <property type="nucleotide sequence ID" value="NZ_JACIVA010000016.1"/>
</dbReference>
<keyword evidence="1" id="KW-1277">Toxin-antitoxin system</keyword>
<keyword evidence="3" id="KW-1185">Reference proteome</keyword>
<accession>A0A7W3UJD3</accession>
<comment type="caution">
    <text evidence="2">The sequence shown here is derived from an EMBL/GenBank/DDBJ whole genome shotgun (WGS) entry which is preliminary data.</text>
</comment>
<evidence type="ECO:0000313" key="2">
    <source>
        <dbReference type="EMBL" id="MBB1096637.1"/>
    </source>
</evidence>
<dbReference type="InterPro" id="IPR035093">
    <property type="entry name" value="RelE/ParE_toxin_dom_sf"/>
</dbReference>
<reference evidence="2 3" key="1">
    <citation type="submission" date="2020-07" db="EMBL/GenBank/DDBJ databases">
        <title>Description of Limosilactobacillus balticus sp. nov., Limosilactobacillus agrestis sp. nov., Limosilactobacillus albertensis sp. nov., Limosilactobacillus rudii sp. nov., Limosilactobacillus fastidiosus sp. nov., five novel Limosilactobacillus species isolated from the vertebrate gastrointestinal tract, and proposal of 6 subspecies of Limosilactobacillus reuteri adapted to the gastrointestinal tract of specific vertebrate hosts.</title>
        <authorList>
            <person name="Li F."/>
            <person name="Cheng C."/>
            <person name="Zheng J."/>
            <person name="Quevedo R.M."/>
            <person name="Li J."/>
            <person name="Roos S."/>
            <person name="Gaenzle M.G."/>
            <person name="Walter J."/>
        </authorList>
    </citation>
    <scope>NUCLEOTIDE SEQUENCE [LARGE SCALE GENOMIC DNA]</scope>
    <source>
        <strain evidence="2 3">STM2_1</strain>
    </source>
</reference>
<dbReference type="Proteomes" id="UP000517106">
    <property type="component" value="Unassembled WGS sequence"/>
</dbReference>
<organism evidence="2 3">
    <name type="scientific">Limosilactobacillus rudii</name>
    <dbReference type="NCBI Taxonomy" id="2759755"/>
    <lineage>
        <taxon>Bacteria</taxon>
        <taxon>Bacillati</taxon>
        <taxon>Bacillota</taxon>
        <taxon>Bacilli</taxon>
        <taxon>Lactobacillales</taxon>
        <taxon>Lactobacillaceae</taxon>
        <taxon>Limosilactobacillus</taxon>
    </lineage>
</organism>
<dbReference type="EMBL" id="JACIVA010000016">
    <property type="protein sequence ID" value="MBB1096637.1"/>
    <property type="molecule type" value="Genomic_DNA"/>
</dbReference>
<dbReference type="Pfam" id="PF05016">
    <property type="entry name" value="ParE_toxin"/>
    <property type="match status" value="1"/>
</dbReference>
<dbReference type="AlphaFoldDB" id="A0A7W3UJD3"/>
<dbReference type="InterPro" id="IPR007712">
    <property type="entry name" value="RelE/ParE_toxin"/>
</dbReference>
<evidence type="ECO:0000256" key="1">
    <source>
        <dbReference type="ARBA" id="ARBA00022649"/>
    </source>
</evidence>
<evidence type="ECO:0000313" key="3">
    <source>
        <dbReference type="Proteomes" id="UP000517106"/>
    </source>
</evidence>
<sequence>MKIRYTSHFAASLDKIILYWQNQLKLSPEKINAFTVHIEKKIRLLENFPKLGQDVTDLYHFRKQTYRLLIGNSYGIFYRIDPTNNVIIVGAIFGTAEMKIKF</sequence>
<dbReference type="SUPFAM" id="SSF143011">
    <property type="entry name" value="RelE-like"/>
    <property type="match status" value="1"/>
</dbReference>
<name>A0A7W3UJD3_9LACO</name>
<proteinExistence type="predicted"/>
<dbReference type="Gene3D" id="3.30.2310.20">
    <property type="entry name" value="RelE-like"/>
    <property type="match status" value="1"/>
</dbReference>
<protein>
    <submittedName>
        <fullName evidence="2">Type II toxin-antitoxin system RelE/ParE family toxin</fullName>
    </submittedName>
</protein>
<gene>
    <name evidence="2" type="ORF">H5S09_01450</name>
</gene>